<dbReference type="GO" id="GO:0016747">
    <property type="term" value="F:acyltransferase activity, transferring groups other than amino-acyl groups"/>
    <property type="evidence" value="ECO:0007669"/>
    <property type="project" value="InterPro"/>
</dbReference>
<dbReference type="EMBL" id="FTPK01000003">
    <property type="protein sequence ID" value="SIT73099.1"/>
    <property type="molecule type" value="Genomic_DNA"/>
</dbReference>
<name>A0A1R3W5E9_9GAMM</name>
<evidence type="ECO:0000313" key="8">
    <source>
        <dbReference type="EMBL" id="SIT73099.1"/>
    </source>
</evidence>
<protein>
    <submittedName>
        <fullName evidence="8">Acetyltransferase (GNAT) domain-containing protein</fullName>
    </submittedName>
</protein>
<dbReference type="InterPro" id="IPR016181">
    <property type="entry name" value="Acyl_CoA_acyltransferase"/>
</dbReference>
<keyword evidence="3" id="KW-1277">Toxin-antitoxin system</keyword>
<keyword evidence="5" id="KW-0012">Acyltransferase</keyword>
<evidence type="ECO:0000256" key="2">
    <source>
        <dbReference type="ARBA" id="ARBA00022491"/>
    </source>
</evidence>
<dbReference type="PANTHER" id="PTHR36449:SF1">
    <property type="entry name" value="ACETYLTRANSFERASE"/>
    <property type="match status" value="1"/>
</dbReference>
<dbReference type="Pfam" id="PF13508">
    <property type="entry name" value="Acetyltransf_7"/>
    <property type="match status" value="1"/>
</dbReference>
<accession>A0A1R3W5E9</accession>
<evidence type="ECO:0000313" key="9">
    <source>
        <dbReference type="Proteomes" id="UP000223759"/>
    </source>
</evidence>
<dbReference type="PANTHER" id="PTHR36449">
    <property type="entry name" value="ACETYLTRANSFERASE-RELATED"/>
    <property type="match status" value="1"/>
</dbReference>
<evidence type="ECO:0000256" key="5">
    <source>
        <dbReference type="ARBA" id="ARBA00023315"/>
    </source>
</evidence>
<dbReference type="STRING" id="233100.SAMN05216526_1807"/>
<feature type="domain" description="N-acetyltransferase" evidence="7">
    <location>
        <begin position="44"/>
        <end position="143"/>
    </location>
</feature>
<evidence type="ECO:0000256" key="4">
    <source>
        <dbReference type="ARBA" id="ARBA00022679"/>
    </source>
</evidence>
<dbReference type="RefSeq" id="WP_143339976.1">
    <property type="nucleotide sequence ID" value="NZ_CP023018.1"/>
</dbReference>
<dbReference type="OrthoDB" id="9799147at2"/>
<proteinExistence type="inferred from homology"/>
<evidence type="ECO:0000256" key="6">
    <source>
        <dbReference type="ARBA" id="ARBA00049880"/>
    </source>
</evidence>
<organism evidence="8 9">
    <name type="scientific">Ectothiorhodosinus mongolicus</name>
    <dbReference type="NCBI Taxonomy" id="233100"/>
    <lineage>
        <taxon>Bacteria</taxon>
        <taxon>Pseudomonadati</taxon>
        <taxon>Pseudomonadota</taxon>
        <taxon>Gammaproteobacteria</taxon>
        <taxon>Chromatiales</taxon>
        <taxon>Ectothiorhodospiraceae</taxon>
        <taxon>Ectothiorhodosinus</taxon>
    </lineage>
</organism>
<dbReference type="InterPro" id="IPR000182">
    <property type="entry name" value="GNAT_dom"/>
</dbReference>
<sequence>MICPPQPLSEQHITDDFYCGHASLNQWLKKRAPKAARIGHSARTFVVCDQDQRVLAYYALASGSVNREDVPNKVARNTPDPVPVVLLARLAVDQSMAGRGMGRGLLKDAFLRVYSAAEQIGIRAILVHAIDEQARSFYVKHGFYDSPTHELTLMLTISEIEKEWISSP</sequence>
<gene>
    <name evidence="8" type="ORF">SAMN05216526_1807</name>
</gene>
<keyword evidence="9" id="KW-1185">Reference proteome</keyword>
<dbReference type="Gene3D" id="3.40.630.30">
    <property type="match status" value="1"/>
</dbReference>
<keyword evidence="2" id="KW-0678">Repressor</keyword>
<dbReference type="Proteomes" id="UP000223759">
    <property type="component" value="Unassembled WGS sequence"/>
</dbReference>
<dbReference type="SUPFAM" id="SSF55729">
    <property type="entry name" value="Acyl-CoA N-acyltransferases (Nat)"/>
    <property type="match status" value="1"/>
</dbReference>
<evidence type="ECO:0000256" key="3">
    <source>
        <dbReference type="ARBA" id="ARBA00022649"/>
    </source>
</evidence>
<keyword evidence="4 8" id="KW-0808">Transferase</keyword>
<evidence type="ECO:0000256" key="1">
    <source>
        <dbReference type="ARBA" id="ARBA00009342"/>
    </source>
</evidence>
<evidence type="ECO:0000259" key="7">
    <source>
        <dbReference type="Pfam" id="PF13508"/>
    </source>
</evidence>
<comment type="catalytic activity">
    <reaction evidence="6">
        <text>glycyl-tRNA(Gly) + acetyl-CoA = N-acetylglycyl-tRNA(Gly) + CoA + H(+)</text>
        <dbReference type="Rhea" id="RHEA:81867"/>
        <dbReference type="Rhea" id="RHEA-COMP:9683"/>
        <dbReference type="Rhea" id="RHEA-COMP:19766"/>
        <dbReference type="ChEBI" id="CHEBI:15378"/>
        <dbReference type="ChEBI" id="CHEBI:57287"/>
        <dbReference type="ChEBI" id="CHEBI:57288"/>
        <dbReference type="ChEBI" id="CHEBI:78522"/>
        <dbReference type="ChEBI" id="CHEBI:232036"/>
    </reaction>
</comment>
<dbReference type="AlphaFoldDB" id="A0A1R3W5E9"/>
<comment type="similarity">
    <text evidence="1">Belongs to the acetyltransferase family. GNAT subfamily.</text>
</comment>
<reference evidence="8 9" key="1">
    <citation type="submission" date="2017-01" db="EMBL/GenBank/DDBJ databases">
        <authorList>
            <person name="Mah S.A."/>
            <person name="Swanson W.J."/>
            <person name="Moy G.W."/>
            <person name="Vacquier V.D."/>
        </authorList>
    </citation>
    <scope>NUCLEOTIDE SEQUENCE [LARGE SCALE GENOMIC DNA]</scope>
    <source>
        <strain evidence="8 9">M9</strain>
    </source>
</reference>